<sequence length="169" mass="18544">MSSNVDLCDYISYQSLECLNQRPEKPAGNALKQGYRDQEDLVLESDADEQLVLNIEFGQKLRHVSSMVIKGPADSGPKKIKLFANRGHMGFSDVTSTPAAMELQLTADQITSGDAIQLKMVKFTFCTNITIFVEDNQTGTETTKVSKIAIYGQSGEGMDVSAIKKVDDK</sequence>
<feature type="domain" description="PITH" evidence="2">
    <location>
        <begin position="1"/>
        <end position="169"/>
    </location>
</feature>
<accession>A0ABQ7H2N5</accession>
<name>A0ABQ7H2N5_DUNSA</name>
<proteinExistence type="inferred from homology"/>
<dbReference type="InterPro" id="IPR037047">
    <property type="entry name" value="PITH_dom_sf"/>
</dbReference>
<evidence type="ECO:0000259" key="2">
    <source>
        <dbReference type="PROSITE" id="PS51532"/>
    </source>
</evidence>
<keyword evidence="4" id="KW-1185">Reference proteome</keyword>
<dbReference type="EMBL" id="MU069494">
    <property type="protein sequence ID" value="KAF5841115.1"/>
    <property type="molecule type" value="Genomic_DNA"/>
</dbReference>
<evidence type="ECO:0000256" key="1">
    <source>
        <dbReference type="ARBA" id="ARBA00025788"/>
    </source>
</evidence>
<evidence type="ECO:0000313" key="3">
    <source>
        <dbReference type="EMBL" id="KAF5841115.1"/>
    </source>
</evidence>
<evidence type="ECO:0000313" key="4">
    <source>
        <dbReference type="Proteomes" id="UP000815325"/>
    </source>
</evidence>
<reference evidence="3" key="1">
    <citation type="submission" date="2017-08" db="EMBL/GenBank/DDBJ databases">
        <authorList>
            <person name="Polle J.E."/>
            <person name="Barry K."/>
            <person name="Cushman J."/>
            <person name="Schmutz J."/>
            <person name="Tran D."/>
            <person name="Hathwaick L.T."/>
            <person name="Yim W.C."/>
            <person name="Jenkins J."/>
            <person name="Mckie-Krisberg Z.M."/>
            <person name="Prochnik S."/>
            <person name="Lindquist E."/>
            <person name="Dockter R.B."/>
            <person name="Adam C."/>
            <person name="Molina H."/>
            <person name="Bunkerborg J."/>
            <person name="Jin E."/>
            <person name="Buchheim M."/>
            <person name="Magnuson J."/>
        </authorList>
    </citation>
    <scope>NUCLEOTIDE SEQUENCE</scope>
    <source>
        <strain evidence="3">CCAP 19/18</strain>
    </source>
</reference>
<dbReference type="Pfam" id="PF06201">
    <property type="entry name" value="PITH"/>
    <property type="match status" value="1"/>
</dbReference>
<dbReference type="PROSITE" id="PS51532">
    <property type="entry name" value="PITH"/>
    <property type="match status" value="1"/>
</dbReference>
<gene>
    <name evidence="3" type="ORF">DUNSADRAFT_14290</name>
</gene>
<protein>
    <submittedName>
        <fullName evidence="3">PITH domain-containing protein</fullName>
    </submittedName>
</protein>
<dbReference type="InterPro" id="IPR010400">
    <property type="entry name" value="PITH_dom"/>
</dbReference>
<comment type="caution">
    <text evidence="3">The sequence shown here is derived from an EMBL/GenBank/DDBJ whole genome shotgun (WGS) entry which is preliminary data.</text>
</comment>
<dbReference type="InterPro" id="IPR008979">
    <property type="entry name" value="Galactose-bd-like_sf"/>
</dbReference>
<dbReference type="Proteomes" id="UP000815325">
    <property type="component" value="Unassembled WGS sequence"/>
</dbReference>
<dbReference type="InterPro" id="IPR045099">
    <property type="entry name" value="PITH1-like"/>
</dbReference>
<dbReference type="SUPFAM" id="SSF49785">
    <property type="entry name" value="Galactose-binding domain-like"/>
    <property type="match status" value="1"/>
</dbReference>
<dbReference type="PANTHER" id="PTHR12175:SF5">
    <property type="entry name" value="OS03G0795500 PROTEIN"/>
    <property type="match status" value="1"/>
</dbReference>
<dbReference type="Gene3D" id="2.60.120.470">
    <property type="entry name" value="PITH domain"/>
    <property type="match status" value="1"/>
</dbReference>
<comment type="similarity">
    <text evidence="1">Belongs to the PITHD1 family.</text>
</comment>
<dbReference type="PANTHER" id="PTHR12175">
    <property type="entry name" value="AD039 HT014 THIOREDOXIN FAMILY TRP26"/>
    <property type="match status" value="1"/>
</dbReference>
<organism evidence="3 4">
    <name type="scientific">Dunaliella salina</name>
    <name type="common">Green alga</name>
    <name type="synonym">Protococcus salinus</name>
    <dbReference type="NCBI Taxonomy" id="3046"/>
    <lineage>
        <taxon>Eukaryota</taxon>
        <taxon>Viridiplantae</taxon>
        <taxon>Chlorophyta</taxon>
        <taxon>core chlorophytes</taxon>
        <taxon>Chlorophyceae</taxon>
        <taxon>CS clade</taxon>
        <taxon>Chlamydomonadales</taxon>
        <taxon>Dunaliellaceae</taxon>
        <taxon>Dunaliella</taxon>
    </lineage>
</organism>